<name>A0ABP9URY8_9BACT</name>
<organism evidence="2 3">
    <name type="scientific">Haloferula sargassicola</name>
    <dbReference type="NCBI Taxonomy" id="490096"/>
    <lineage>
        <taxon>Bacteria</taxon>
        <taxon>Pseudomonadati</taxon>
        <taxon>Verrucomicrobiota</taxon>
        <taxon>Verrucomicrobiia</taxon>
        <taxon>Verrucomicrobiales</taxon>
        <taxon>Verrucomicrobiaceae</taxon>
        <taxon>Haloferula</taxon>
    </lineage>
</organism>
<dbReference type="RefSeq" id="WP_353568293.1">
    <property type="nucleotide sequence ID" value="NZ_BAABRI010000021.1"/>
</dbReference>
<keyword evidence="3" id="KW-1185">Reference proteome</keyword>
<gene>
    <name evidence="2" type="ORF">Hsar01_03438</name>
</gene>
<proteinExistence type="predicted"/>
<dbReference type="EMBL" id="BAABRI010000021">
    <property type="protein sequence ID" value="GAA5484197.1"/>
    <property type="molecule type" value="Genomic_DNA"/>
</dbReference>
<comment type="caution">
    <text evidence="2">The sequence shown here is derived from an EMBL/GenBank/DDBJ whole genome shotgun (WGS) entry which is preliminary data.</text>
</comment>
<dbReference type="Proteomes" id="UP001476282">
    <property type="component" value="Unassembled WGS sequence"/>
</dbReference>
<evidence type="ECO:0000313" key="2">
    <source>
        <dbReference type="EMBL" id="GAA5484197.1"/>
    </source>
</evidence>
<evidence type="ECO:0000313" key="3">
    <source>
        <dbReference type="Proteomes" id="UP001476282"/>
    </source>
</evidence>
<reference evidence="2 3" key="1">
    <citation type="submission" date="2024-02" db="EMBL/GenBank/DDBJ databases">
        <title>Haloferula sargassicola NBRC 104335.</title>
        <authorList>
            <person name="Ichikawa N."/>
            <person name="Katano-Makiyama Y."/>
            <person name="Hidaka K."/>
        </authorList>
    </citation>
    <scope>NUCLEOTIDE SEQUENCE [LARGE SCALE GENOMIC DNA]</scope>
    <source>
        <strain evidence="2 3">NBRC 104335</strain>
    </source>
</reference>
<evidence type="ECO:0000256" key="1">
    <source>
        <dbReference type="SAM" id="MobiDB-lite"/>
    </source>
</evidence>
<dbReference type="Gene3D" id="3.40.50.2000">
    <property type="entry name" value="Glycogen Phosphorylase B"/>
    <property type="match status" value="1"/>
</dbReference>
<feature type="region of interest" description="Disordered" evidence="1">
    <location>
        <begin position="1"/>
        <end position="28"/>
    </location>
</feature>
<sequence>MIRKPGPKALSRRQGTGERPGVRRGDPERAPHIALIDPIWAGHHPMYFGQFAAAFLDLGARVSGFCPQPKAGAREIELAWGPAIDRWSTHPIPPAKRSLFNGRFEGDPYHTLDRWQQAAKAIADAAEESGQPIDAAYFPYLDTYLRFLPLPEVPASTIGIPWGGLYLRNHHYRDDTNPMLRAARLLAKGDALMRSSLCRGVGVLDERFAGALESHIGNPVTPFPDVTLAGLPEQEPELVRFIREKAKGRPIVGLIGLEKRKGMLTMLDAALQAQDGGLPTYFVFAGVFDRSEFEAGEQSRIQEIVGRIRSGEIDHIHFDPEAPRIATEPDFNALFRSFSVAWAAYLGFPGSSGTLGKAAAFEIPVIASRGECIGQRVEQFRLGATIDEGNASQATAAIRELLETPAERDFEGYRRLHSPERLRVVLGEWLEAAVPRR</sequence>
<evidence type="ECO:0008006" key="4">
    <source>
        <dbReference type="Google" id="ProtNLM"/>
    </source>
</evidence>
<protein>
    <recommendedName>
        <fullName evidence="4">Glycosyltransferase</fullName>
    </recommendedName>
</protein>
<accession>A0ABP9URY8</accession>
<dbReference type="SUPFAM" id="SSF53756">
    <property type="entry name" value="UDP-Glycosyltransferase/glycogen phosphorylase"/>
    <property type="match status" value="1"/>
</dbReference>